<name>A0A8S0WP43_CYCAE</name>
<evidence type="ECO:0000256" key="1">
    <source>
        <dbReference type="SAM" id="MobiDB-lite"/>
    </source>
</evidence>
<dbReference type="Proteomes" id="UP000467700">
    <property type="component" value="Unassembled WGS sequence"/>
</dbReference>
<feature type="domain" description="DUF6535" evidence="3">
    <location>
        <begin position="40"/>
        <end position="217"/>
    </location>
</feature>
<evidence type="ECO:0000256" key="2">
    <source>
        <dbReference type="SAM" id="Phobius"/>
    </source>
</evidence>
<sequence length="819" mass="91522">MAGSYPVGTIPPTGRAVTEDPKPATFISGAPKTDEGLDHWATLLEPVQKKDKAQCEAWKDEVQNILIFAGLFSAVVTAFLIESYQNLQEDPSETIVILLTQIAARLENPTNGSLSSSPDLPQLSFSPTSSSIRVNVCWFLSLVVSLTAVLIGIVSLQWLREHQSYPEYFSAEQTLTLLHMRTKMLETWRVSAFFSSLPVLLQAAVILFFVGLADFLHSLHIAKVTIPVILMIAISITFLFTTTIMPTLHIHVHGLKGPISPPQIEKDVPVPSPYKSPQAKLFRHAFSFISSTLSPFFHSLFALIFKKIGERWTDHLPTRTPSADLMLAQNWTELDLKWMSIRRLACLHALPNDFTRYELPGNWSGKDWSAGPFYDQIQSILHVCHHYPFDMNTLESGYHCFQYCITPSTHRDPTDPERKSYLKSLANILIKEGSQLLYDLVDFDDPDVLHDEVLLLFFHKIGIRSVSESWEATTAEVYFRVCSFFFDIPHSQHPSDGSFLPDHLLPSSNLVDKYFVNGFTPEENQGLIQREEEYVQSMFSRIADRSIDWLQIQLIPRERLKYRVTEYARNLSEPPSLTGAIAFLKSCLDSYSKFTQDVGNYNLDTTTETRAIQSYIMASVVCEALSDKVLKTPEELEEIRALGTSLDNFCETLISSSETSHGKRVFKLLKRALSIPASPVPGNPKGHALHVAPRVWEVDNRPTSSNVMRSMIQPAVAAAHRVTSVELEDGLEGWGKSPASTGASWVVNEPLSRRPSFYQESAMGNADEQEPAKPSEIAAAQAQGIANALGLVIEAVSEIHETQMGDTAAGWDSRADEHV</sequence>
<organism evidence="4 5">
    <name type="scientific">Cyclocybe aegerita</name>
    <name type="common">Black poplar mushroom</name>
    <name type="synonym">Agrocybe aegerita</name>
    <dbReference type="NCBI Taxonomy" id="1973307"/>
    <lineage>
        <taxon>Eukaryota</taxon>
        <taxon>Fungi</taxon>
        <taxon>Dikarya</taxon>
        <taxon>Basidiomycota</taxon>
        <taxon>Agaricomycotina</taxon>
        <taxon>Agaricomycetes</taxon>
        <taxon>Agaricomycetidae</taxon>
        <taxon>Agaricales</taxon>
        <taxon>Agaricineae</taxon>
        <taxon>Bolbitiaceae</taxon>
        <taxon>Cyclocybe</taxon>
    </lineage>
</organism>
<dbReference type="AlphaFoldDB" id="A0A8S0WP43"/>
<dbReference type="InterPro" id="IPR045338">
    <property type="entry name" value="DUF6535"/>
</dbReference>
<feature type="transmembrane region" description="Helical" evidence="2">
    <location>
        <begin position="190"/>
        <end position="212"/>
    </location>
</feature>
<keyword evidence="5" id="KW-1185">Reference proteome</keyword>
<evidence type="ECO:0000313" key="4">
    <source>
        <dbReference type="EMBL" id="CAA7267127.1"/>
    </source>
</evidence>
<keyword evidence="2" id="KW-0812">Transmembrane</keyword>
<dbReference type="OrthoDB" id="2995154at2759"/>
<reference evidence="4 5" key="1">
    <citation type="submission" date="2020-01" db="EMBL/GenBank/DDBJ databases">
        <authorList>
            <person name="Gupta K D."/>
        </authorList>
    </citation>
    <scope>NUCLEOTIDE SEQUENCE [LARGE SCALE GENOMIC DNA]</scope>
</reference>
<dbReference type="EMBL" id="CACVBS010000057">
    <property type="protein sequence ID" value="CAA7267127.1"/>
    <property type="molecule type" value="Genomic_DNA"/>
</dbReference>
<dbReference type="Pfam" id="PF20153">
    <property type="entry name" value="DUF6535"/>
    <property type="match status" value="1"/>
</dbReference>
<keyword evidence="2" id="KW-0472">Membrane</keyword>
<keyword evidence="2" id="KW-1133">Transmembrane helix</keyword>
<proteinExistence type="predicted"/>
<feature type="transmembrane region" description="Helical" evidence="2">
    <location>
        <begin position="136"/>
        <end position="159"/>
    </location>
</feature>
<comment type="caution">
    <text evidence="4">The sequence shown here is derived from an EMBL/GenBank/DDBJ whole genome shotgun (WGS) entry which is preliminary data.</text>
</comment>
<gene>
    <name evidence="4" type="ORF">AAE3_LOCUS9330</name>
</gene>
<evidence type="ECO:0000313" key="5">
    <source>
        <dbReference type="Proteomes" id="UP000467700"/>
    </source>
</evidence>
<feature type="region of interest" description="Disordered" evidence="1">
    <location>
        <begin position="1"/>
        <end position="23"/>
    </location>
</feature>
<protein>
    <recommendedName>
        <fullName evidence="3">DUF6535 domain-containing protein</fullName>
    </recommendedName>
</protein>
<feature type="transmembrane region" description="Helical" evidence="2">
    <location>
        <begin position="224"/>
        <end position="245"/>
    </location>
</feature>
<accession>A0A8S0WP43</accession>
<evidence type="ECO:0000259" key="3">
    <source>
        <dbReference type="Pfam" id="PF20153"/>
    </source>
</evidence>